<organism evidence="3 4">
    <name type="scientific">Noviherbaspirillum galbum</name>
    <dbReference type="NCBI Taxonomy" id="2709383"/>
    <lineage>
        <taxon>Bacteria</taxon>
        <taxon>Pseudomonadati</taxon>
        <taxon>Pseudomonadota</taxon>
        <taxon>Betaproteobacteria</taxon>
        <taxon>Burkholderiales</taxon>
        <taxon>Oxalobacteraceae</taxon>
        <taxon>Noviherbaspirillum</taxon>
    </lineage>
</organism>
<dbReference type="PANTHER" id="PTHR21198">
    <property type="entry name" value="GLUTAMATE RACEMASE"/>
    <property type="match status" value="1"/>
</dbReference>
<dbReference type="EMBL" id="JAAIVB010000004">
    <property type="protein sequence ID" value="NEX59582.1"/>
    <property type="molecule type" value="Genomic_DNA"/>
</dbReference>
<evidence type="ECO:0000256" key="1">
    <source>
        <dbReference type="ARBA" id="ARBA00007847"/>
    </source>
</evidence>
<keyword evidence="4" id="KW-1185">Reference proteome</keyword>
<dbReference type="Pfam" id="PF01177">
    <property type="entry name" value="Asp_Glu_race"/>
    <property type="match status" value="1"/>
</dbReference>
<name>A0A6B3SMH8_9BURK</name>
<dbReference type="InterPro" id="IPR015942">
    <property type="entry name" value="Asp/Glu/hydantoin_racemase"/>
</dbReference>
<dbReference type="PANTHER" id="PTHR21198:SF7">
    <property type="entry name" value="ASPARTATE-GLUTAMATE RACEMASE FAMILY"/>
    <property type="match status" value="1"/>
</dbReference>
<dbReference type="NCBIfam" id="TIGR00035">
    <property type="entry name" value="asp_race"/>
    <property type="match status" value="1"/>
</dbReference>
<comment type="similarity">
    <text evidence="1">Belongs to the aspartate/glutamate racemases family.</text>
</comment>
<dbReference type="Gene3D" id="3.40.50.1860">
    <property type="match status" value="2"/>
</dbReference>
<dbReference type="SUPFAM" id="SSF53681">
    <property type="entry name" value="Aspartate/glutamate racemase"/>
    <property type="match status" value="2"/>
</dbReference>
<keyword evidence="2" id="KW-0413">Isomerase</keyword>
<sequence length="239" mass="25499">MTAALIGVLGGMGPAATVDLMQKIIQETAAGRDQDHVPVVCWNVPQIPDRQKSLAGEGESPLPAMARGIKALNAAGATHIVIPCNTAHHWFDDLQACSEAPIIHIASASVEMMEAEGNVGIVGILATRGTWQARLYQERLDARGITCITNSDDEMLSLFTPGCYAVKRGRREEGGALLERAGEALLARGATRLILACTEVPVGFDAIQSRLSTISIDSNRALARACVREWQASFGALQR</sequence>
<evidence type="ECO:0000313" key="4">
    <source>
        <dbReference type="Proteomes" id="UP000482155"/>
    </source>
</evidence>
<protein>
    <submittedName>
        <fullName evidence="3">Aspartate/glutamate racemase family protein</fullName>
    </submittedName>
</protein>
<evidence type="ECO:0000313" key="3">
    <source>
        <dbReference type="EMBL" id="NEX59582.1"/>
    </source>
</evidence>
<dbReference type="AlphaFoldDB" id="A0A6B3SMH8"/>
<dbReference type="GO" id="GO:0047661">
    <property type="term" value="F:amino-acid racemase activity"/>
    <property type="evidence" value="ECO:0007669"/>
    <property type="project" value="InterPro"/>
</dbReference>
<accession>A0A6B3SMH8</accession>
<gene>
    <name evidence="3" type="ORF">G3574_00685</name>
</gene>
<dbReference type="InterPro" id="IPR001920">
    <property type="entry name" value="Asp/Glu_race"/>
</dbReference>
<dbReference type="RefSeq" id="WP_163959880.1">
    <property type="nucleotide sequence ID" value="NZ_JAAIVB010000004.1"/>
</dbReference>
<reference evidence="3 4" key="1">
    <citation type="submission" date="2020-02" db="EMBL/GenBank/DDBJ databases">
        <authorList>
            <person name="Kim M.K."/>
        </authorList>
    </citation>
    <scope>NUCLEOTIDE SEQUENCE [LARGE SCALE GENOMIC DNA]</scope>
    <source>
        <strain evidence="3 4">17J57-3</strain>
    </source>
</reference>
<evidence type="ECO:0000256" key="2">
    <source>
        <dbReference type="ARBA" id="ARBA00023235"/>
    </source>
</evidence>
<comment type="caution">
    <text evidence="3">The sequence shown here is derived from an EMBL/GenBank/DDBJ whole genome shotgun (WGS) entry which is preliminary data.</text>
</comment>
<dbReference type="Proteomes" id="UP000482155">
    <property type="component" value="Unassembled WGS sequence"/>
</dbReference>
<proteinExistence type="inferred from homology"/>
<dbReference type="InterPro" id="IPR004380">
    <property type="entry name" value="Asp_race"/>
</dbReference>